<evidence type="ECO:0000256" key="5">
    <source>
        <dbReference type="SAM" id="Phobius"/>
    </source>
</evidence>
<keyword evidence="2 5" id="KW-0812">Transmembrane</keyword>
<keyword evidence="9" id="KW-1185">Reference proteome</keyword>
<evidence type="ECO:0000313" key="9">
    <source>
        <dbReference type="Proteomes" id="UP000541444"/>
    </source>
</evidence>
<evidence type="ECO:0000256" key="3">
    <source>
        <dbReference type="ARBA" id="ARBA00022989"/>
    </source>
</evidence>
<evidence type="ECO:0000259" key="6">
    <source>
        <dbReference type="Pfam" id="PF00005"/>
    </source>
</evidence>
<dbReference type="SUPFAM" id="SSF52540">
    <property type="entry name" value="P-loop containing nucleoside triphosphate hydrolases"/>
    <property type="match status" value="1"/>
</dbReference>
<dbReference type="FunFam" id="3.40.50.300:FF:003489">
    <property type="entry name" value="ABC transporter G family member 39"/>
    <property type="match status" value="1"/>
</dbReference>
<evidence type="ECO:0000313" key="8">
    <source>
        <dbReference type="EMBL" id="KAF6159482.1"/>
    </source>
</evidence>
<sequence>MQDSSSNLFCWCCLSLKVHAEPLLEWEKNVPPVELRDESEDGRPTEAALGKRQAVVSKEEFQDRERGSKEEYVLIHLREFLEHSGSFAVKNSKEQRGMVLPFQPLSSNINYYVDMPLELKQQGVQEDRLQLLVNVSGSFRPAVLTALVGVSGAGKTTLMDVLAGRKTGGFIEGSMHISGYPRRQETFARISGYCEQNDVHSPCLTVRESLIYSASLRLPSHVDSKTRKVFVDEMMELVELTSLSGALVGLPGVNGLSTEQQKRLRIALLFMKRGGQLIYAGPVGAKFQKKLVKFFEGIEGVQKITSGYNSAAWMLEVTSSSEESRLGVDFAEVNWRSRLLQYIRYFRWILLIETLNKPSSDTKDLGFLAKETLLDIFNAMGSMYAAGLFLGVTNSLAVQPVVSVERFVSYREGSEDVFCSTIRLRPVSFVPFMISFQSFVQVAIEFPYVFVQSVIYSTMFYSMASFEWDLIKFSWYIFFMYFTLFGMMMVVTPNHNMAAIIYASFYTLWNLFSGFMIPPKGFGCFFLEFEGVDCKGIRDQVDDFKISGFDLRDALVGQTVAYELLKLYRDMEFDKIYPDGQLLNDLIVAFAKVRDPDRAMFFLAMVQGQGLV</sequence>
<dbReference type="InterPro" id="IPR003439">
    <property type="entry name" value="ABC_transporter-like_ATP-bd"/>
</dbReference>
<reference evidence="8 9" key="1">
    <citation type="journal article" date="2020" name="IScience">
        <title>Genome Sequencing of the Endangered Kingdonia uniflora (Circaeasteraceae, Ranunculales) Reveals Potential Mechanisms of Evolutionary Specialization.</title>
        <authorList>
            <person name="Sun Y."/>
            <person name="Deng T."/>
            <person name="Zhang A."/>
            <person name="Moore M.J."/>
            <person name="Landis J.B."/>
            <person name="Lin N."/>
            <person name="Zhang H."/>
            <person name="Zhang X."/>
            <person name="Huang J."/>
            <person name="Zhang X."/>
            <person name="Sun H."/>
            <person name="Wang H."/>
        </authorList>
    </citation>
    <scope>NUCLEOTIDE SEQUENCE [LARGE SCALE GENOMIC DNA]</scope>
    <source>
        <strain evidence="8">TB1705</strain>
        <tissue evidence="8">Leaf</tissue>
    </source>
</reference>
<keyword evidence="4 5" id="KW-0472">Membrane</keyword>
<name>A0A7J7MXH3_9MAGN</name>
<evidence type="ECO:0000256" key="1">
    <source>
        <dbReference type="ARBA" id="ARBA00004141"/>
    </source>
</evidence>
<evidence type="ECO:0000256" key="2">
    <source>
        <dbReference type="ARBA" id="ARBA00022692"/>
    </source>
</evidence>
<dbReference type="OrthoDB" id="66620at2759"/>
<evidence type="ECO:0000259" key="7">
    <source>
        <dbReference type="Pfam" id="PF01061"/>
    </source>
</evidence>
<proteinExistence type="predicted"/>
<feature type="domain" description="ABC-2 type transporter transmembrane" evidence="7">
    <location>
        <begin position="339"/>
        <end position="521"/>
    </location>
</feature>
<dbReference type="GO" id="GO:0016020">
    <property type="term" value="C:membrane"/>
    <property type="evidence" value="ECO:0007669"/>
    <property type="project" value="UniProtKB-SubCell"/>
</dbReference>
<feature type="transmembrane region" description="Helical" evidence="5">
    <location>
        <begin position="473"/>
        <end position="491"/>
    </location>
</feature>
<feature type="transmembrane region" description="Helical" evidence="5">
    <location>
        <begin position="439"/>
        <end position="461"/>
    </location>
</feature>
<evidence type="ECO:0000256" key="4">
    <source>
        <dbReference type="ARBA" id="ARBA00023136"/>
    </source>
</evidence>
<gene>
    <name evidence="8" type="ORF">GIB67_032253</name>
</gene>
<dbReference type="GO" id="GO:0140359">
    <property type="term" value="F:ABC-type transporter activity"/>
    <property type="evidence" value="ECO:0007669"/>
    <property type="project" value="InterPro"/>
</dbReference>
<keyword evidence="3 5" id="KW-1133">Transmembrane helix</keyword>
<feature type="transmembrane region" description="Helical" evidence="5">
    <location>
        <begin position="497"/>
        <end position="517"/>
    </location>
</feature>
<organism evidence="8 9">
    <name type="scientific">Kingdonia uniflora</name>
    <dbReference type="NCBI Taxonomy" id="39325"/>
    <lineage>
        <taxon>Eukaryota</taxon>
        <taxon>Viridiplantae</taxon>
        <taxon>Streptophyta</taxon>
        <taxon>Embryophyta</taxon>
        <taxon>Tracheophyta</taxon>
        <taxon>Spermatophyta</taxon>
        <taxon>Magnoliopsida</taxon>
        <taxon>Ranunculales</taxon>
        <taxon>Circaeasteraceae</taxon>
        <taxon>Kingdonia</taxon>
    </lineage>
</organism>
<dbReference type="GO" id="GO:0016887">
    <property type="term" value="F:ATP hydrolysis activity"/>
    <property type="evidence" value="ECO:0007669"/>
    <property type="project" value="InterPro"/>
</dbReference>
<comment type="subcellular location">
    <subcellularLocation>
        <location evidence="1">Membrane</location>
        <topology evidence="1">Multi-pass membrane protein</topology>
    </subcellularLocation>
</comment>
<dbReference type="Proteomes" id="UP000541444">
    <property type="component" value="Unassembled WGS sequence"/>
</dbReference>
<evidence type="ECO:0008006" key="10">
    <source>
        <dbReference type="Google" id="ProtNLM"/>
    </source>
</evidence>
<dbReference type="Pfam" id="PF00005">
    <property type="entry name" value="ABC_tran"/>
    <property type="match status" value="1"/>
</dbReference>
<feature type="domain" description="ABC transporter" evidence="6">
    <location>
        <begin position="134"/>
        <end position="273"/>
    </location>
</feature>
<dbReference type="PANTHER" id="PTHR48040:SF12">
    <property type="entry name" value="ABC TRANSPORTER G FAMILY MEMBER 32-LIKE ISOFORM X1"/>
    <property type="match status" value="1"/>
</dbReference>
<accession>A0A7J7MXH3</accession>
<dbReference type="PANTHER" id="PTHR48040">
    <property type="entry name" value="PLEIOTROPIC DRUG RESISTANCE PROTEIN 1-LIKE ISOFORM X1"/>
    <property type="match status" value="1"/>
</dbReference>
<dbReference type="InterPro" id="IPR027417">
    <property type="entry name" value="P-loop_NTPase"/>
</dbReference>
<dbReference type="InterPro" id="IPR013525">
    <property type="entry name" value="ABC2_TM"/>
</dbReference>
<protein>
    <recommendedName>
        <fullName evidence="10">ABC transporter domain-containing protein</fullName>
    </recommendedName>
</protein>
<dbReference type="GO" id="GO:0005524">
    <property type="term" value="F:ATP binding"/>
    <property type="evidence" value="ECO:0007669"/>
    <property type="project" value="InterPro"/>
</dbReference>
<dbReference type="EMBL" id="JACGCM010001193">
    <property type="protein sequence ID" value="KAF6159482.1"/>
    <property type="molecule type" value="Genomic_DNA"/>
</dbReference>
<dbReference type="Gene3D" id="3.40.50.300">
    <property type="entry name" value="P-loop containing nucleotide triphosphate hydrolases"/>
    <property type="match status" value="1"/>
</dbReference>
<dbReference type="AlphaFoldDB" id="A0A7J7MXH3"/>
<dbReference type="Pfam" id="PF01061">
    <property type="entry name" value="ABC2_membrane"/>
    <property type="match status" value="1"/>
</dbReference>
<comment type="caution">
    <text evidence="8">The sequence shown here is derived from an EMBL/GenBank/DDBJ whole genome shotgun (WGS) entry which is preliminary data.</text>
</comment>